<name>A0A1Y2LBL8_9PROT</name>
<proteinExistence type="predicted"/>
<evidence type="ECO:0000256" key="1">
    <source>
        <dbReference type="SAM" id="MobiDB-lite"/>
    </source>
</evidence>
<keyword evidence="4" id="KW-1185">Reference proteome</keyword>
<evidence type="ECO:0000256" key="2">
    <source>
        <dbReference type="SAM" id="Phobius"/>
    </source>
</evidence>
<feature type="compositionally biased region" description="Polar residues" evidence="1">
    <location>
        <begin position="246"/>
        <end position="271"/>
    </location>
</feature>
<gene>
    <name evidence="3" type="ORF">TALK_11555</name>
</gene>
<evidence type="ECO:0000313" key="3">
    <source>
        <dbReference type="EMBL" id="OSQ47693.1"/>
    </source>
</evidence>
<comment type="caution">
    <text evidence="3">The sequence shown here is derived from an EMBL/GenBank/DDBJ whole genome shotgun (WGS) entry which is preliminary data.</text>
</comment>
<keyword evidence="2" id="KW-1133">Transmembrane helix</keyword>
<evidence type="ECO:0000313" key="4">
    <source>
        <dbReference type="Proteomes" id="UP000193396"/>
    </source>
</evidence>
<dbReference type="AlphaFoldDB" id="A0A1Y2LBL8"/>
<organism evidence="3 4">
    <name type="scientific">Thalassospira alkalitolerans</name>
    <dbReference type="NCBI Taxonomy" id="1293890"/>
    <lineage>
        <taxon>Bacteria</taxon>
        <taxon>Pseudomonadati</taxon>
        <taxon>Pseudomonadota</taxon>
        <taxon>Alphaproteobacteria</taxon>
        <taxon>Rhodospirillales</taxon>
        <taxon>Thalassospiraceae</taxon>
        <taxon>Thalassospira</taxon>
    </lineage>
</organism>
<dbReference type="STRING" id="1293890.TALK_11555"/>
<dbReference type="OrthoDB" id="7348517at2"/>
<feature type="transmembrane region" description="Helical" evidence="2">
    <location>
        <begin position="172"/>
        <end position="193"/>
    </location>
</feature>
<keyword evidence="2" id="KW-0812">Transmembrane</keyword>
<dbReference type="EMBL" id="JFKB01000007">
    <property type="protein sequence ID" value="OSQ47693.1"/>
    <property type="molecule type" value="Genomic_DNA"/>
</dbReference>
<accession>A0A1Y2LBL8</accession>
<feature type="region of interest" description="Disordered" evidence="1">
    <location>
        <begin position="245"/>
        <end position="271"/>
    </location>
</feature>
<keyword evidence="2" id="KW-0472">Membrane</keyword>
<dbReference type="Proteomes" id="UP000193396">
    <property type="component" value="Unassembled WGS sequence"/>
</dbReference>
<sequence>MKLSSKIGLSLFIILASALSMTTVLNYLRFDQTLHTLLTQRMNVIVNETSQDILAVIDLGLRLENMENLQPILTRRLQMANNIQSVAVLDCDGMPISAATKSPDDQSDQISPAGQMTTISARSKDRWIDFVPGHAIAGQILRDSLGLCAGQLIVTANSKTSDAKIAHAWLEMWKSAAIGMVMIIPTLGVLFVLMRRRHRVFEELNEDLARAIAGKAPITQPHDGDVLTASEIELISLYREIRDQLPRNSDNTDPQQSQTSLPPNTATGDVR</sequence>
<reference evidence="3 4" key="1">
    <citation type="submission" date="2014-03" db="EMBL/GenBank/DDBJ databases">
        <title>The draft genome sequence of Thalassospira alkalitolerans JCM 18968.</title>
        <authorList>
            <person name="Lai Q."/>
            <person name="Shao Z."/>
        </authorList>
    </citation>
    <scope>NUCLEOTIDE SEQUENCE [LARGE SCALE GENOMIC DNA]</scope>
    <source>
        <strain evidence="3 4">JCM 18968</strain>
    </source>
</reference>
<protein>
    <submittedName>
        <fullName evidence="3">Uncharacterized protein</fullName>
    </submittedName>
</protein>
<dbReference type="RefSeq" id="WP_085618990.1">
    <property type="nucleotide sequence ID" value="NZ_JFKB01000007.1"/>
</dbReference>